<dbReference type="Proteomes" id="UP000005837">
    <property type="component" value="Unassembled WGS sequence"/>
</dbReference>
<accession>C0DTH0</accession>
<reference evidence="1 2" key="1">
    <citation type="submission" date="2009-01" db="EMBL/GenBank/DDBJ databases">
        <authorList>
            <person name="Fulton L."/>
            <person name="Clifton S."/>
            <person name="Chinwalla A.T."/>
            <person name="Mitreva M."/>
            <person name="Sodergren E."/>
            <person name="Weinstock G."/>
            <person name="Clifton S."/>
            <person name="Dooling D.J."/>
            <person name="Fulton B."/>
            <person name="Minx P."/>
            <person name="Pepin K.H."/>
            <person name="Johnson M."/>
            <person name="Bhonagiri V."/>
            <person name="Nash W.E."/>
            <person name="Mardis E.R."/>
            <person name="Wilson R.K."/>
        </authorList>
    </citation>
    <scope>NUCLEOTIDE SEQUENCE [LARGE SCALE GENOMIC DNA]</scope>
    <source>
        <strain evidence="1 2">ATCC 23834</strain>
    </source>
</reference>
<protein>
    <submittedName>
        <fullName evidence="1">Uncharacterized protein</fullName>
    </submittedName>
</protein>
<proteinExistence type="predicted"/>
<evidence type="ECO:0000313" key="2">
    <source>
        <dbReference type="Proteomes" id="UP000005837"/>
    </source>
</evidence>
<dbReference type="HOGENOM" id="CLU_3061109_0_0_4"/>
<comment type="caution">
    <text evidence="1">The sequence shown here is derived from an EMBL/GenBank/DDBJ whole genome shotgun (WGS) entry which is preliminary data.</text>
</comment>
<name>C0DTH0_EIKCO</name>
<organism evidence="1 2">
    <name type="scientific">Eikenella corrodens ATCC 23834</name>
    <dbReference type="NCBI Taxonomy" id="546274"/>
    <lineage>
        <taxon>Bacteria</taxon>
        <taxon>Pseudomonadati</taxon>
        <taxon>Pseudomonadota</taxon>
        <taxon>Betaproteobacteria</taxon>
        <taxon>Neisseriales</taxon>
        <taxon>Neisseriaceae</taxon>
        <taxon>Eikenella</taxon>
    </lineage>
</organism>
<dbReference type="AlphaFoldDB" id="C0DTH0"/>
<sequence>MKLKLVEQFSGSLNFMMETFKGENYVFKSKETFGSIARSNRPFCMYIDYGSTC</sequence>
<evidence type="ECO:0000313" key="1">
    <source>
        <dbReference type="EMBL" id="EEG24648.1"/>
    </source>
</evidence>
<dbReference type="EMBL" id="ACEA01000014">
    <property type="protein sequence ID" value="EEG24648.1"/>
    <property type="molecule type" value="Genomic_DNA"/>
</dbReference>
<gene>
    <name evidence="1" type="ORF">EIKCOROL_00648</name>
</gene>